<evidence type="ECO:0000256" key="6">
    <source>
        <dbReference type="RuleBase" id="RU000461"/>
    </source>
</evidence>
<evidence type="ECO:0008006" key="10">
    <source>
        <dbReference type="Google" id="ProtNLM"/>
    </source>
</evidence>
<dbReference type="GeneID" id="98179175"/>
<evidence type="ECO:0000256" key="1">
    <source>
        <dbReference type="ARBA" id="ARBA00001971"/>
    </source>
</evidence>
<reference evidence="8 9" key="1">
    <citation type="submission" date="2024-09" db="EMBL/GenBank/DDBJ databases">
        <title>Itraconazole resistance in Madurella fahalii resulting from another homologue of gene encoding cytochrome P450 14-alpha sterol demethylase (CYP51).</title>
        <authorList>
            <person name="Yoshioka I."/>
            <person name="Fahal A.H."/>
            <person name="Kaneko S."/>
            <person name="Yaguchi T."/>
        </authorList>
    </citation>
    <scope>NUCLEOTIDE SEQUENCE [LARGE SCALE GENOMIC DNA]</scope>
    <source>
        <strain evidence="8 9">IFM 68171</strain>
    </source>
</reference>
<keyword evidence="4 6" id="KW-0479">Metal-binding</keyword>
<keyword evidence="6" id="KW-0560">Oxidoreductase</keyword>
<dbReference type="Proteomes" id="UP001628179">
    <property type="component" value="Unassembled WGS sequence"/>
</dbReference>
<keyword evidence="5 6" id="KW-0408">Iron</keyword>
<evidence type="ECO:0000256" key="3">
    <source>
        <dbReference type="ARBA" id="ARBA00022617"/>
    </source>
</evidence>
<protein>
    <recommendedName>
        <fullName evidence="10">Cytochrome P450</fullName>
    </recommendedName>
</protein>
<dbReference type="InterPro" id="IPR002401">
    <property type="entry name" value="Cyt_P450_E_grp-I"/>
</dbReference>
<name>A0ABQ0GKF3_9PEZI</name>
<dbReference type="PRINTS" id="PR00385">
    <property type="entry name" value="P450"/>
</dbReference>
<dbReference type="InterPro" id="IPR017972">
    <property type="entry name" value="Cyt_P450_CS"/>
</dbReference>
<dbReference type="InterPro" id="IPR050121">
    <property type="entry name" value="Cytochrome_P450_monoxygenase"/>
</dbReference>
<evidence type="ECO:0000313" key="8">
    <source>
        <dbReference type="EMBL" id="GAB1318222.1"/>
    </source>
</evidence>
<comment type="caution">
    <text evidence="8">The sequence shown here is derived from an EMBL/GenBank/DDBJ whole genome shotgun (WGS) entry which is preliminary data.</text>
</comment>
<feature type="region of interest" description="Disordered" evidence="7">
    <location>
        <begin position="167"/>
        <end position="188"/>
    </location>
</feature>
<gene>
    <name evidence="8" type="ORF">MFIFM68171_08432</name>
</gene>
<dbReference type="PANTHER" id="PTHR24305">
    <property type="entry name" value="CYTOCHROME P450"/>
    <property type="match status" value="1"/>
</dbReference>
<keyword evidence="3 6" id="KW-0349">Heme</keyword>
<evidence type="ECO:0000256" key="4">
    <source>
        <dbReference type="ARBA" id="ARBA00022723"/>
    </source>
</evidence>
<evidence type="ECO:0000313" key="9">
    <source>
        <dbReference type="Proteomes" id="UP001628179"/>
    </source>
</evidence>
<evidence type="ECO:0000256" key="7">
    <source>
        <dbReference type="SAM" id="MobiDB-lite"/>
    </source>
</evidence>
<dbReference type="SUPFAM" id="SSF48264">
    <property type="entry name" value="Cytochrome P450"/>
    <property type="match status" value="1"/>
</dbReference>
<sequence length="338" mass="38606">MHRKYGPVFRVSPNELSFASVSSWKAIYGYPPPKADLLRDPAVHARKKRDLTAAFSVKALAAQESIVQRCLDGFMDKLGPLSQKSGGKGITMFIILSHLFEITLMDNLRRVRLLATLGRWCLPWLTVRVRAQHSMFSRAKVKSIRLDAKTARDDFHTNLVAKVRSGEVPQEEMTPRVHANHRRGPDDSNLTREIRMRYSRYEDIDANSALQLPYHQAVINEALRIHPPGSQGFPWVSTGADIDGFKVPKSVKVYTSAWAVTHDPKNFHEPMRFKPERWLDPDNTNVKEASQPFSLGYRACIGRNFAYVEMASCMAKMLFRYDMKLVNRDLDWEAASRC</sequence>
<dbReference type="InterPro" id="IPR001128">
    <property type="entry name" value="Cyt_P450"/>
</dbReference>
<organism evidence="8 9">
    <name type="scientific">Madurella fahalii</name>
    <dbReference type="NCBI Taxonomy" id="1157608"/>
    <lineage>
        <taxon>Eukaryota</taxon>
        <taxon>Fungi</taxon>
        <taxon>Dikarya</taxon>
        <taxon>Ascomycota</taxon>
        <taxon>Pezizomycotina</taxon>
        <taxon>Sordariomycetes</taxon>
        <taxon>Sordariomycetidae</taxon>
        <taxon>Sordariales</taxon>
        <taxon>Sordariales incertae sedis</taxon>
        <taxon>Madurella</taxon>
    </lineage>
</organism>
<accession>A0ABQ0GKF3</accession>
<comment type="similarity">
    <text evidence="2 6">Belongs to the cytochrome P450 family.</text>
</comment>
<dbReference type="PRINTS" id="PR00463">
    <property type="entry name" value="EP450I"/>
</dbReference>
<keyword evidence="9" id="KW-1185">Reference proteome</keyword>
<dbReference type="PANTHER" id="PTHR24305:SF210">
    <property type="entry name" value="CYTOCHROME P450 MONOOXYGENASE ASQL-RELATED"/>
    <property type="match status" value="1"/>
</dbReference>
<dbReference type="RefSeq" id="XP_070919953.1">
    <property type="nucleotide sequence ID" value="XM_071063852.1"/>
</dbReference>
<dbReference type="Gene3D" id="1.10.630.10">
    <property type="entry name" value="Cytochrome P450"/>
    <property type="match status" value="2"/>
</dbReference>
<dbReference type="EMBL" id="BAAFSV010000004">
    <property type="protein sequence ID" value="GAB1318222.1"/>
    <property type="molecule type" value="Genomic_DNA"/>
</dbReference>
<dbReference type="PROSITE" id="PS00086">
    <property type="entry name" value="CYTOCHROME_P450"/>
    <property type="match status" value="1"/>
</dbReference>
<comment type="cofactor">
    <cofactor evidence="1">
        <name>heme</name>
        <dbReference type="ChEBI" id="CHEBI:30413"/>
    </cofactor>
</comment>
<keyword evidence="6" id="KW-0503">Monooxygenase</keyword>
<dbReference type="InterPro" id="IPR036396">
    <property type="entry name" value="Cyt_P450_sf"/>
</dbReference>
<evidence type="ECO:0000256" key="5">
    <source>
        <dbReference type="ARBA" id="ARBA00023004"/>
    </source>
</evidence>
<evidence type="ECO:0000256" key="2">
    <source>
        <dbReference type="ARBA" id="ARBA00010617"/>
    </source>
</evidence>
<proteinExistence type="inferred from homology"/>
<dbReference type="Pfam" id="PF00067">
    <property type="entry name" value="p450"/>
    <property type="match status" value="1"/>
</dbReference>